<proteinExistence type="predicted"/>
<dbReference type="Proteomes" id="UP000178684">
    <property type="component" value="Unassembled WGS sequence"/>
</dbReference>
<evidence type="ECO:0000313" key="2">
    <source>
        <dbReference type="Proteomes" id="UP000178684"/>
    </source>
</evidence>
<sequence>MKILKFSLARNFDFSKTLVGIGVEAVFCFSLRSNLGGEKGKEAKELPKESGPDGLCLSCGSLYAPPFRTFHGTSSFFVRGSIRNALTKSQMATIVDAVEIIRFSFISMSPP</sequence>
<comment type="caution">
    <text evidence="1">The sequence shown here is derived from an EMBL/GenBank/DDBJ whole genome shotgun (WGS) entry which is preliminary data.</text>
</comment>
<reference evidence="1 2" key="1">
    <citation type="journal article" date="2016" name="Nat. Commun.">
        <title>Thousands of microbial genomes shed light on interconnected biogeochemical processes in an aquifer system.</title>
        <authorList>
            <person name="Anantharaman K."/>
            <person name="Brown C.T."/>
            <person name="Hug L.A."/>
            <person name="Sharon I."/>
            <person name="Castelle C.J."/>
            <person name="Probst A.J."/>
            <person name="Thomas B.C."/>
            <person name="Singh A."/>
            <person name="Wilkins M.J."/>
            <person name="Karaoz U."/>
            <person name="Brodie E.L."/>
            <person name="Williams K.H."/>
            <person name="Hubbard S.S."/>
            <person name="Banfield J.F."/>
        </authorList>
    </citation>
    <scope>NUCLEOTIDE SEQUENCE [LARGE SCALE GENOMIC DNA]</scope>
</reference>
<gene>
    <name evidence="1" type="ORF">A3B18_00245</name>
</gene>
<dbReference type="AlphaFoldDB" id="A0A1F5X5J4"/>
<evidence type="ECO:0000313" key="1">
    <source>
        <dbReference type="EMBL" id="OGF82831.1"/>
    </source>
</evidence>
<accession>A0A1F5X5J4</accession>
<name>A0A1F5X5J4_9BACT</name>
<protein>
    <submittedName>
        <fullName evidence="1">Uncharacterized protein</fullName>
    </submittedName>
</protein>
<dbReference type="EMBL" id="MFIE01000012">
    <property type="protein sequence ID" value="OGF82831.1"/>
    <property type="molecule type" value="Genomic_DNA"/>
</dbReference>
<organism evidence="1 2">
    <name type="scientific">Candidatus Giovannonibacteria bacterium RIFCSPLOWO2_01_FULL_46_13</name>
    <dbReference type="NCBI Taxonomy" id="1798352"/>
    <lineage>
        <taxon>Bacteria</taxon>
        <taxon>Candidatus Giovannoniibacteriota</taxon>
    </lineage>
</organism>